<evidence type="ECO:0000313" key="2">
    <source>
        <dbReference type="Proteomes" id="UP001055879"/>
    </source>
</evidence>
<accession>A0ACB9DJD6</accession>
<reference evidence="2" key="1">
    <citation type="journal article" date="2022" name="Mol. Ecol. Resour.">
        <title>The genomes of chicory, endive, great burdock and yacon provide insights into Asteraceae palaeo-polyploidization history and plant inulin production.</title>
        <authorList>
            <person name="Fan W."/>
            <person name="Wang S."/>
            <person name="Wang H."/>
            <person name="Wang A."/>
            <person name="Jiang F."/>
            <person name="Liu H."/>
            <person name="Zhao H."/>
            <person name="Xu D."/>
            <person name="Zhang Y."/>
        </authorList>
    </citation>
    <scope>NUCLEOTIDE SEQUENCE [LARGE SCALE GENOMIC DNA]</scope>
    <source>
        <strain evidence="2">cv. Niubang</strain>
    </source>
</reference>
<name>A0ACB9DJD6_ARCLA</name>
<gene>
    <name evidence="1" type="ORF">L6452_08829</name>
</gene>
<sequence>MLQGETLTWWNIYSMSLEDSVLDKLDWETFKKKVLEEYCNERSIDRIIDELRGLKKGNLSVKEYNKLFIDKFGLVGHLVPTEKEKIKAYIKGLSTEMMNMVRVSKASTLREVIEEARLVEDSYGSSKVERNGAVEKRRWEGSYVPSKRPRQFNKCQSKHFGPCNSGSETCFKCGKSGHIYGDFPFRGKICFGCKESGHVKSECPKLKTGSSGGNKMDPLRVTGRAFQMTTEEAKASMDVVSGTFLQNFVPTRILFDYGTSFSFVSSSFGQKLSIPTSSLEDTLMVELVDGDQVVVWDILRGCEVKIEGKKFPVDLIPMIIGGFDVVIGIEWLENNHAKILCVKKLIQIPISDDEMVTVYGERWKGEVAIISMVKARKCLSKGSSSFLVYVIDAKLKKKRLEDVKVVKEFPDVFPDDLLGLPPDRQVEFKIDLAPGVAPIARSPYHLVLEHIFVGFKIIKIED</sequence>
<reference evidence="1 2" key="2">
    <citation type="journal article" date="2022" name="Mol. Ecol. Resour.">
        <title>The genomes of chicory, endive, great burdock and yacon provide insights into Asteraceae paleo-polyploidization history and plant inulin production.</title>
        <authorList>
            <person name="Fan W."/>
            <person name="Wang S."/>
            <person name="Wang H."/>
            <person name="Wang A."/>
            <person name="Jiang F."/>
            <person name="Liu H."/>
            <person name="Zhao H."/>
            <person name="Xu D."/>
            <person name="Zhang Y."/>
        </authorList>
    </citation>
    <scope>NUCLEOTIDE SEQUENCE [LARGE SCALE GENOMIC DNA]</scope>
    <source>
        <strain evidence="2">cv. Niubang</strain>
    </source>
</reference>
<keyword evidence="2" id="KW-1185">Reference proteome</keyword>
<proteinExistence type="predicted"/>
<evidence type="ECO:0000313" key="1">
    <source>
        <dbReference type="EMBL" id="KAI3746397.1"/>
    </source>
</evidence>
<dbReference type="Proteomes" id="UP001055879">
    <property type="component" value="Linkage Group LG03"/>
</dbReference>
<comment type="caution">
    <text evidence="1">The sequence shown here is derived from an EMBL/GenBank/DDBJ whole genome shotgun (WGS) entry which is preliminary data.</text>
</comment>
<organism evidence="1 2">
    <name type="scientific">Arctium lappa</name>
    <name type="common">Greater burdock</name>
    <name type="synonym">Lappa major</name>
    <dbReference type="NCBI Taxonomy" id="4217"/>
    <lineage>
        <taxon>Eukaryota</taxon>
        <taxon>Viridiplantae</taxon>
        <taxon>Streptophyta</taxon>
        <taxon>Embryophyta</taxon>
        <taxon>Tracheophyta</taxon>
        <taxon>Spermatophyta</taxon>
        <taxon>Magnoliopsida</taxon>
        <taxon>eudicotyledons</taxon>
        <taxon>Gunneridae</taxon>
        <taxon>Pentapetalae</taxon>
        <taxon>asterids</taxon>
        <taxon>campanulids</taxon>
        <taxon>Asterales</taxon>
        <taxon>Asteraceae</taxon>
        <taxon>Carduoideae</taxon>
        <taxon>Cardueae</taxon>
        <taxon>Arctiinae</taxon>
        <taxon>Arctium</taxon>
    </lineage>
</organism>
<dbReference type="EMBL" id="CM042049">
    <property type="protein sequence ID" value="KAI3746397.1"/>
    <property type="molecule type" value="Genomic_DNA"/>
</dbReference>
<protein>
    <submittedName>
        <fullName evidence="1">Uncharacterized protein</fullName>
    </submittedName>
</protein>